<accession>A0A6I4V3A2</accession>
<dbReference type="OrthoDB" id="7441080at2"/>
<dbReference type="RefSeq" id="WP_160731064.1">
    <property type="nucleotide sequence ID" value="NZ_WTYP01000002.1"/>
</dbReference>
<feature type="region of interest" description="Disordered" evidence="1">
    <location>
        <begin position="289"/>
        <end position="355"/>
    </location>
</feature>
<proteinExistence type="predicted"/>
<feature type="region of interest" description="Disordered" evidence="1">
    <location>
        <begin position="242"/>
        <end position="263"/>
    </location>
</feature>
<feature type="compositionally biased region" description="Acidic residues" evidence="1">
    <location>
        <begin position="306"/>
        <end position="317"/>
    </location>
</feature>
<gene>
    <name evidence="2" type="ORF">GRI43_10500</name>
</gene>
<dbReference type="Proteomes" id="UP000471435">
    <property type="component" value="Unassembled WGS sequence"/>
</dbReference>
<keyword evidence="3" id="KW-1185">Reference proteome</keyword>
<comment type="caution">
    <text evidence="2">The sequence shown here is derived from an EMBL/GenBank/DDBJ whole genome shotgun (WGS) entry which is preliminary data.</text>
</comment>
<sequence length="650" mass="70916">MDTFRGNFSSADYDADDRDFDDGEDETGRELPPAAIGTDERRMQVRAYNHWASLLEDRSFPSIEDLEPETINDFGPFSVLLDFTSGIEDPAIQYLGNELAGECGTHDEIERLSDVPSRSLLSRITDHYMQILANQAPIGFEAEFVNQRGVTILYRGILLPYSSDGDTIDFIYGVINWKEMADQITTDELLLEIDQALDSGELEAEGSGADADGIADPIDAPLDLENEIGTIDASGMLDLGEFEDSETEGEEEEGFPAPAFGADNADYSAEITANDDLEDADEAAVQRLSSLIQPRERKQNPLAGSFDEDDWEDADDGEQFHDPLAAMRAEDQISGGAEYGGEDSSEDGVAPLGASPLLKKKTKTLGHGLGSMFETSENNFDDDLDEEDIEELEDFDTTDDLRISGVPDTGLADAPAGFDEQEEPAAPATEIEEEVPAAETVLLGASDAAEGDLYDCLAEARELAQIANTSEDRTRTALYNAVGRAYDVSLAAQESPEDFEELIEENGLTVQERAPMTPVVKLVFGADYDKTRLTEYAAVLQHAQRLEIERGGLSRFLSEAEGGLKAVVQAERRIRKEESGKTVDPVDEIRPALAEKLRELEHRPLSEISADGAEFGAVLIRRLDSGEIVFVAEVSDDIPLLEKVARKVAG</sequence>
<dbReference type="EMBL" id="WTYP01000002">
    <property type="protein sequence ID" value="MXP47811.1"/>
    <property type="molecule type" value="Genomic_DNA"/>
</dbReference>
<protein>
    <recommendedName>
        <fullName evidence="4">PAS domain-containing protein</fullName>
    </recommendedName>
</protein>
<feature type="compositionally biased region" description="Acidic residues" evidence="1">
    <location>
        <begin position="13"/>
        <end position="27"/>
    </location>
</feature>
<dbReference type="AlphaFoldDB" id="A0A6I4V3A2"/>
<evidence type="ECO:0000256" key="1">
    <source>
        <dbReference type="SAM" id="MobiDB-lite"/>
    </source>
</evidence>
<feature type="compositionally biased region" description="Acidic residues" evidence="1">
    <location>
        <begin position="379"/>
        <end position="398"/>
    </location>
</feature>
<feature type="region of interest" description="Disordered" evidence="1">
    <location>
        <begin position="1"/>
        <end position="36"/>
    </location>
</feature>
<evidence type="ECO:0000313" key="3">
    <source>
        <dbReference type="Proteomes" id="UP000471435"/>
    </source>
</evidence>
<reference evidence="2 3" key="1">
    <citation type="submission" date="2019-12" db="EMBL/GenBank/DDBJ databases">
        <title>Genomic-based taxomic classification of the family Erythrobacteraceae.</title>
        <authorList>
            <person name="Xu L."/>
        </authorList>
    </citation>
    <scope>NUCLEOTIDE SEQUENCE [LARGE SCALE GENOMIC DNA]</scope>
    <source>
        <strain evidence="2 3">SW-109</strain>
    </source>
</reference>
<name>A0A6I4V3A2_9SPHN</name>
<evidence type="ECO:0008006" key="4">
    <source>
        <dbReference type="Google" id="ProtNLM"/>
    </source>
</evidence>
<feature type="compositionally biased region" description="Acidic residues" evidence="1">
    <location>
        <begin position="242"/>
        <end position="254"/>
    </location>
</feature>
<feature type="region of interest" description="Disordered" evidence="1">
    <location>
        <begin position="368"/>
        <end position="431"/>
    </location>
</feature>
<evidence type="ECO:0000313" key="2">
    <source>
        <dbReference type="EMBL" id="MXP47811.1"/>
    </source>
</evidence>
<organism evidence="2 3">
    <name type="scientific">Pontixanthobacter luteolus</name>
    <dbReference type="NCBI Taxonomy" id="295089"/>
    <lineage>
        <taxon>Bacteria</taxon>
        <taxon>Pseudomonadati</taxon>
        <taxon>Pseudomonadota</taxon>
        <taxon>Alphaproteobacteria</taxon>
        <taxon>Sphingomonadales</taxon>
        <taxon>Erythrobacteraceae</taxon>
        <taxon>Pontixanthobacter</taxon>
    </lineage>
</organism>